<dbReference type="GO" id="GO:0008017">
    <property type="term" value="F:microtubule binding"/>
    <property type="evidence" value="ECO:0007669"/>
    <property type="project" value="InterPro"/>
</dbReference>
<feature type="compositionally biased region" description="Basic and acidic residues" evidence="4">
    <location>
        <begin position="486"/>
        <end position="499"/>
    </location>
</feature>
<feature type="binding site" evidence="2">
    <location>
        <begin position="657"/>
        <end position="664"/>
    </location>
    <ligand>
        <name>ATP</name>
        <dbReference type="ChEBI" id="CHEBI:30616"/>
    </ligand>
</feature>
<feature type="domain" description="Kinesin motor" evidence="5">
    <location>
        <begin position="584"/>
        <end position="676"/>
    </location>
</feature>
<dbReference type="InterPro" id="IPR036961">
    <property type="entry name" value="Kinesin_motor_dom_sf"/>
</dbReference>
<dbReference type="SUPFAM" id="SSF57997">
    <property type="entry name" value="Tropomyosin"/>
    <property type="match status" value="1"/>
</dbReference>
<dbReference type="GO" id="GO:0005524">
    <property type="term" value="F:ATP binding"/>
    <property type="evidence" value="ECO:0007669"/>
    <property type="project" value="UniProtKB-UniRule"/>
</dbReference>
<feature type="region of interest" description="Disordered" evidence="4">
    <location>
        <begin position="410"/>
        <end position="443"/>
    </location>
</feature>
<dbReference type="AlphaFoldDB" id="A0A0D2K612"/>
<dbReference type="PROSITE" id="PS50067">
    <property type="entry name" value="KINESIN_MOTOR_2"/>
    <property type="match status" value="1"/>
</dbReference>
<dbReference type="InterPro" id="IPR001752">
    <property type="entry name" value="Kinesin_motor_dom"/>
</dbReference>
<dbReference type="InterPro" id="IPR027640">
    <property type="entry name" value="Kinesin-like_fam"/>
</dbReference>
<dbReference type="GO" id="GO:0003777">
    <property type="term" value="F:microtubule motor activity"/>
    <property type="evidence" value="ECO:0007669"/>
    <property type="project" value="InterPro"/>
</dbReference>
<dbReference type="SMART" id="SM00129">
    <property type="entry name" value="KISc"/>
    <property type="match status" value="1"/>
</dbReference>
<dbReference type="InterPro" id="IPR027417">
    <property type="entry name" value="P-loop_NTPase"/>
</dbReference>
<dbReference type="GeneID" id="25735039"/>
<gene>
    <name evidence="6" type="ORF">MNEG_2161</name>
</gene>
<keyword evidence="1 2" id="KW-0505">Motor protein</keyword>
<keyword evidence="3" id="KW-0175">Coiled coil</keyword>
<evidence type="ECO:0000256" key="1">
    <source>
        <dbReference type="ARBA" id="ARBA00023175"/>
    </source>
</evidence>
<evidence type="ECO:0000256" key="2">
    <source>
        <dbReference type="PROSITE-ProRule" id="PRU00283"/>
    </source>
</evidence>
<dbReference type="PANTHER" id="PTHR47972">
    <property type="entry name" value="KINESIN-LIKE PROTEIN KLP-3"/>
    <property type="match status" value="1"/>
</dbReference>
<dbReference type="KEGG" id="mng:MNEG_2161"/>
<name>A0A0D2K612_9CHLO</name>
<evidence type="ECO:0000259" key="5">
    <source>
        <dbReference type="PROSITE" id="PS50067"/>
    </source>
</evidence>
<accession>A0A0D2K612</accession>
<protein>
    <submittedName>
        <fullName evidence="6">Kinesin-1</fullName>
    </submittedName>
</protein>
<keyword evidence="7" id="KW-1185">Reference proteome</keyword>
<evidence type="ECO:0000313" key="7">
    <source>
        <dbReference type="Proteomes" id="UP000054498"/>
    </source>
</evidence>
<keyword evidence="2" id="KW-0547">Nucleotide-binding</keyword>
<dbReference type="RefSeq" id="XP_013904812.1">
    <property type="nucleotide sequence ID" value="XM_014049358.1"/>
</dbReference>
<dbReference type="EMBL" id="KK100455">
    <property type="protein sequence ID" value="KIZ05793.1"/>
    <property type="molecule type" value="Genomic_DNA"/>
</dbReference>
<evidence type="ECO:0000256" key="3">
    <source>
        <dbReference type="SAM" id="Coils"/>
    </source>
</evidence>
<dbReference type="InterPro" id="IPR031852">
    <property type="entry name" value="Vik1/Cik1_MT-bd"/>
</dbReference>
<feature type="region of interest" description="Disordered" evidence="4">
    <location>
        <begin position="479"/>
        <end position="513"/>
    </location>
</feature>
<organism evidence="6 7">
    <name type="scientific">Monoraphidium neglectum</name>
    <dbReference type="NCBI Taxonomy" id="145388"/>
    <lineage>
        <taxon>Eukaryota</taxon>
        <taxon>Viridiplantae</taxon>
        <taxon>Chlorophyta</taxon>
        <taxon>core chlorophytes</taxon>
        <taxon>Chlorophyceae</taxon>
        <taxon>CS clade</taxon>
        <taxon>Sphaeropleales</taxon>
        <taxon>Selenastraceae</taxon>
        <taxon>Monoraphidium</taxon>
    </lineage>
</organism>
<evidence type="ECO:0000313" key="6">
    <source>
        <dbReference type="EMBL" id="KIZ05793.1"/>
    </source>
</evidence>
<dbReference type="Gene3D" id="3.40.850.10">
    <property type="entry name" value="Kinesin motor domain"/>
    <property type="match status" value="1"/>
</dbReference>
<dbReference type="STRING" id="145388.A0A0D2K612"/>
<feature type="coiled-coil region" evidence="3">
    <location>
        <begin position="189"/>
        <end position="319"/>
    </location>
</feature>
<dbReference type="SUPFAM" id="SSF52540">
    <property type="entry name" value="P-loop containing nucleoside triphosphate hydrolases"/>
    <property type="match status" value="1"/>
</dbReference>
<keyword evidence="2" id="KW-0067">ATP-binding</keyword>
<feature type="region of interest" description="Disordered" evidence="4">
    <location>
        <begin position="50"/>
        <end position="76"/>
    </location>
</feature>
<dbReference type="Proteomes" id="UP000054498">
    <property type="component" value="Unassembled WGS sequence"/>
</dbReference>
<evidence type="ECO:0000256" key="4">
    <source>
        <dbReference type="SAM" id="MobiDB-lite"/>
    </source>
</evidence>
<dbReference type="OrthoDB" id="3176171at2759"/>
<comment type="similarity">
    <text evidence="2">Belongs to the TRAFAC class myosin-kinesin ATPase superfamily. Kinesin family.</text>
</comment>
<dbReference type="GO" id="GO:0007018">
    <property type="term" value="P:microtubule-based movement"/>
    <property type="evidence" value="ECO:0007669"/>
    <property type="project" value="InterPro"/>
</dbReference>
<proteinExistence type="inferred from homology"/>
<dbReference type="Pfam" id="PF16796">
    <property type="entry name" value="Microtub_bd"/>
    <property type="match status" value="1"/>
</dbReference>
<reference evidence="6 7" key="1">
    <citation type="journal article" date="2013" name="BMC Genomics">
        <title>Reconstruction of the lipid metabolism for the microalga Monoraphidium neglectum from its genome sequence reveals characteristics suitable for biofuel production.</title>
        <authorList>
            <person name="Bogen C."/>
            <person name="Al-Dilaimi A."/>
            <person name="Albersmeier A."/>
            <person name="Wichmann J."/>
            <person name="Grundmann M."/>
            <person name="Rupp O."/>
            <person name="Lauersen K.J."/>
            <person name="Blifernez-Klassen O."/>
            <person name="Kalinowski J."/>
            <person name="Goesmann A."/>
            <person name="Mussgnug J.H."/>
            <person name="Kruse O."/>
        </authorList>
    </citation>
    <scope>NUCLEOTIDE SEQUENCE [LARGE SCALE GENOMIC DNA]</scope>
    <source>
        <strain evidence="6 7">SAG 48.87</strain>
    </source>
</reference>
<feature type="compositionally biased region" description="Polar residues" evidence="4">
    <location>
        <begin position="425"/>
        <end position="434"/>
    </location>
</feature>
<sequence length="676" mass="72085">MDRLQTEYDALQQKLALLKRDSLRGGVSAAAAPAPPAAAAAAAGPPARLACGGTDEAQPHGAAEAKATSVSEGGAQAQQSDAAAALAAIRFGGRHDGSALCAAAAEAFDADEDFVRMCEQAVGAQLRKTREGATSQSRMLELAGMVKLLRRCLREALTKTSQLVEEGVRLEREVLDAQASDARVSGPAQRRLEADAAVARKEAAQSEARYKTERAQWMAEVDMGKMEVARLNREVEALEEQRARARDDAQRADEARIQLQAEVKELRKSGDQRVRDVQMTQGEATRALQEERAAFEKAQEELRERVRALSEDLSASQKQAAGLQGQLAVLQASQNSLQASLEGKQTAEAALGVQLAQAQGRVAELRSQLGATQGDRAALQHELRAARDQVMLLEGDVRLKGTRLEAAEQSLAADRARHAEEAGSLQEQLRSEQSGRAAAQSDALAARAEAGEAAAARGAAKAALRQLQQQHAALQAEHANLKHQARAAEDEGAAAREANEALQARAAAAEEGRAKSEAAAEAAASRLAHLEGELAALQEVMGEGKQRDIVGRLLSRVGALQCAVTTAEATRRQLHNQLVELRGNIRVFCRVRPHPQSAVRCLQGGTALSLAVDGKEHPFGFDRVFGPQATQAQVFGEVSELVQSALDGYHVCLFSYGQTGAGKTYTMQARRRATPD</sequence>